<keyword evidence="6" id="KW-1185">Reference proteome</keyword>
<dbReference type="Gene3D" id="2.40.10.120">
    <property type="match status" value="1"/>
</dbReference>
<dbReference type="PANTHER" id="PTHR43343">
    <property type="entry name" value="PEPTIDASE S12"/>
    <property type="match status" value="1"/>
</dbReference>
<keyword evidence="2" id="KW-0378">Hydrolase</keyword>
<protein>
    <submittedName>
        <fullName evidence="5">Peptidase S1 and S6 chymotrypsin/Hap</fullName>
    </submittedName>
</protein>
<evidence type="ECO:0000313" key="5">
    <source>
        <dbReference type="EMBL" id="ACV12451.1"/>
    </source>
</evidence>
<evidence type="ECO:0000313" key="6">
    <source>
        <dbReference type="Proteomes" id="UP000002071"/>
    </source>
</evidence>
<dbReference type="SUPFAM" id="SSF50156">
    <property type="entry name" value="PDZ domain-like"/>
    <property type="match status" value="1"/>
</dbReference>
<dbReference type="OrthoDB" id="350578at2157"/>
<dbReference type="InterPro" id="IPR001478">
    <property type="entry name" value="PDZ"/>
</dbReference>
<dbReference type="Pfam" id="PF13180">
    <property type="entry name" value="PDZ_2"/>
    <property type="match status" value="1"/>
</dbReference>
<dbReference type="Gene3D" id="2.30.42.10">
    <property type="match status" value="1"/>
</dbReference>
<dbReference type="Proteomes" id="UP000002071">
    <property type="component" value="Chromosome"/>
</dbReference>
<dbReference type="GO" id="GO:0006508">
    <property type="term" value="P:proteolysis"/>
    <property type="evidence" value="ECO:0007669"/>
    <property type="project" value="UniProtKB-KW"/>
</dbReference>
<organism evidence="5 6">
    <name type="scientific">Halorhabdus utahensis (strain DSM 12940 / JCM 11049 / AX-2)</name>
    <dbReference type="NCBI Taxonomy" id="519442"/>
    <lineage>
        <taxon>Archaea</taxon>
        <taxon>Methanobacteriati</taxon>
        <taxon>Methanobacteriota</taxon>
        <taxon>Stenosarchaea group</taxon>
        <taxon>Halobacteria</taxon>
        <taxon>Halobacteriales</taxon>
        <taxon>Haloarculaceae</taxon>
        <taxon>Halorhabdus</taxon>
    </lineage>
</organism>
<sequence length="367" mass="37918">MTPETSTRRRFLALGGTALASAIAGCSTSLSAPESSPGESPSPSAAGESPETDTAESPYTRVYRETIPSVTTVQTTTGQGTGFQYDEGHVVTNAHVVGTASEAQVRFHDGTWASGPVVGTDPHSDLAVIEPGTVPDSAAPLPFGDQPPTIGREVVVIGNPYNLDGSVTSGIVSGTDRLIPSPAGYQIPDAIQTDAAVNPGNSGGPLMDLDGSVVGVVNSKQGDSIAFGISAALTQRVVPELIESGTYEHAYMGVSLDVVTPRLAEANDLAEPQGLLVVQTVRGGPADSVLQPSSIEYVGGRQVPVGGDVIRAIDGTPMETFEDLASYLALETRPGDTIEVAILRDGDERTVEVTLDARPDRSTSPLR</sequence>
<dbReference type="InterPro" id="IPR001940">
    <property type="entry name" value="Peptidase_S1C"/>
</dbReference>
<dbReference type="Pfam" id="PF13365">
    <property type="entry name" value="Trypsin_2"/>
    <property type="match status" value="1"/>
</dbReference>
<dbReference type="EMBL" id="CP001687">
    <property type="protein sequence ID" value="ACV12451.1"/>
    <property type="molecule type" value="Genomic_DNA"/>
</dbReference>
<evidence type="ECO:0000256" key="2">
    <source>
        <dbReference type="ARBA" id="ARBA00022801"/>
    </source>
</evidence>
<evidence type="ECO:0000256" key="1">
    <source>
        <dbReference type="ARBA" id="ARBA00022670"/>
    </source>
</evidence>
<dbReference type="InterPro" id="IPR009003">
    <property type="entry name" value="Peptidase_S1_PA"/>
</dbReference>
<dbReference type="InterPro" id="IPR006311">
    <property type="entry name" value="TAT_signal"/>
</dbReference>
<dbReference type="KEGG" id="hut:Huta_2284"/>
<dbReference type="PRINTS" id="PR00834">
    <property type="entry name" value="PROTEASES2C"/>
</dbReference>
<dbReference type="PANTHER" id="PTHR43343:SF3">
    <property type="entry name" value="PROTEASE DO-LIKE 8, CHLOROPLASTIC"/>
    <property type="match status" value="1"/>
</dbReference>
<dbReference type="InterPro" id="IPR036034">
    <property type="entry name" value="PDZ_sf"/>
</dbReference>
<feature type="domain" description="PDZ" evidence="4">
    <location>
        <begin position="251"/>
        <end position="355"/>
    </location>
</feature>
<dbReference type="HOGENOM" id="CLU_020120_2_2_2"/>
<dbReference type="RefSeq" id="WP_015790020.1">
    <property type="nucleotide sequence ID" value="NC_013158.1"/>
</dbReference>
<evidence type="ECO:0000256" key="3">
    <source>
        <dbReference type="SAM" id="MobiDB-lite"/>
    </source>
</evidence>
<name>C7NV39_HALUD</name>
<dbReference type="STRING" id="519442.Huta_2284"/>
<feature type="region of interest" description="Disordered" evidence="3">
    <location>
        <begin position="26"/>
        <end position="62"/>
    </location>
</feature>
<dbReference type="eggNOG" id="arCOG02833">
    <property type="taxonomic scope" value="Archaea"/>
</dbReference>
<dbReference type="SUPFAM" id="SSF50494">
    <property type="entry name" value="Trypsin-like serine proteases"/>
    <property type="match status" value="1"/>
</dbReference>
<feature type="compositionally biased region" description="Low complexity" evidence="3">
    <location>
        <begin position="31"/>
        <end position="49"/>
    </location>
</feature>
<dbReference type="GO" id="GO:0004252">
    <property type="term" value="F:serine-type endopeptidase activity"/>
    <property type="evidence" value="ECO:0007669"/>
    <property type="project" value="InterPro"/>
</dbReference>
<dbReference type="GeneID" id="8384581"/>
<proteinExistence type="predicted"/>
<dbReference type="AlphaFoldDB" id="C7NV39"/>
<reference evidence="5 6" key="1">
    <citation type="journal article" date="2009" name="Stand. Genomic Sci.">
        <title>Complete genome sequence of Halorhabdus utahensis type strain (AX-2).</title>
        <authorList>
            <person name="Anderson I."/>
            <person name="Tindall B.J."/>
            <person name="Pomrenke H."/>
            <person name="Goker M."/>
            <person name="Lapidus A."/>
            <person name="Nolan M."/>
            <person name="Copeland A."/>
            <person name="Glavina Del Rio T."/>
            <person name="Chen F."/>
            <person name="Tice H."/>
            <person name="Cheng J.F."/>
            <person name="Lucas S."/>
            <person name="Chertkov O."/>
            <person name="Bruce D."/>
            <person name="Brettin T."/>
            <person name="Detter J.C."/>
            <person name="Han C."/>
            <person name="Goodwin L."/>
            <person name="Land M."/>
            <person name="Hauser L."/>
            <person name="Chang Y.J."/>
            <person name="Jeffries C.D."/>
            <person name="Pitluck S."/>
            <person name="Pati A."/>
            <person name="Mavromatis K."/>
            <person name="Ivanova N."/>
            <person name="Ovchinnikova G."/>
            <person name="Chen A."/>
            <person name="Palaniappan K."/>
            <person name="Chain P."/>
            <person name="Rohde M."/>
            <person name="Bristow J."/>
            <person name="Eisen J.A."/>
            <person name="Markowitz V."/>
            <person name="Hugenholtz P."/>
            <person name="Kyrpides N.C."/>
            <person name="Klenk H.P."/>
        </authorList>
    </citation>
    <scope>NUCLEOTIDE SEQUENCE [LARGE SCALE GENOMIC DNA]</scope>
    <source>
        <strain evidence="6">DSM 12940 / JCM 11049 / AX-2</strain>
    </source>
</reference>
<dbReference type="InterPro" id="IPR051201">
    <property type="entry name" value="Chloro_Bact_Ser_Proteases"/>
</dbReference>
<gene>
    <name evidence="5" type="ordered locus">Huta_2284</name>
</gene>
<keyword evidence="1" id="KW-0645">Protease</keyword>
<evidence type="ECO:0000259" key="4">
    <source>
        <dbReference type="Pfam" id="PF13180"/>
    </source>
</evidence>
<dbReference type="PROSITE" id="PS51318">
    <property type="entry name" value="TAT"/>
    <property type="match status" value="1"/>
</dbReference>
<accession>C7NV39</accession>